<dbReference type="Proteomes" id="UP000541558">
    <property type="component" value="Unassembled WGS sequence"/>
</dbReference>
<name>A0A8H5CIF7_9AGAR</name>
<dbReference type="GO" id="GO:0008270">
    <property type="term" value="F:zinc ion binding"/>
    <property type="evidence" value="ECO:0007669"/>
    <property type="project" value="UniProtKB-KW"/>
</dbReference>
<dbReference type="OrthoDB" id="3270520at2759"/>
<dbReference type="InterPro" id="IPR012337">
    <property type="entry name" value="RNaseH-like_sf"/>
</dbReference>
<evidence type="ECO:0000256" key="5">
    <source>
        <dbReference type="ARBA" id="ARBA00023242"/>
    </source>
</evidence>
<evidence type="ECO:0000313" key="7">
    <source>
        <dbReference type="EMBL" id="KAF5342364.1"/>
    </source>
</evidence>
<feature type="compositionally biased region" description="Low complexity" evidence="6">
    <location>
        <begin position="807"/>
        <end position="816"/>
    </location>
</feature>
<protein>
    <recommendedName>
        <fullName evidence="9">DUF659 domain-containing protein</fullName>
    </recommendedName>
</protein>
<organism evidence="7 8">
    <name type="scientific">Ephemerocybe angulata</name>
    <dbReference type="NCBI Taxonomy" id="980116"/>
    <lineage>
        <taxon>Eukaryota</taxon>
        <taxon>Fungi</taxon>
        <taxon>Dikarya</taxon>
        <taxon>Basidiomycota</taxon>
        <taxon>Agaricomycotina</taxon>
        <taxon>Agaricomycetes</taxon>
        <taxon>Agaricomycetidae</taxon>
        <taxon>Agaricales</taxon>
        <taxon>Agaricineae</taxon>
        <taxon>Psathyrellaceae</taxon>
        <taxon>Ephemerocybe</taxon>
    </lineage>
</organism>
<feature type="compositionally biased region" description="Gly residues" evidence="6">
    <location>
        <begin position="712"/>
        <end position="724"/>
    </location>
</feature>
<gene>
    <name evidence="7" type="ORF">D9611_001752</name>
</gene>
<evidence type="ECO:0000256" key="1">
    <source>
        <dbReference type="ARBA" id="ARBA00004123"/>
    </source>
</evidence>
<dbReference type="SUPFAM" id="SSF53098">
    <property type="entry name" value="Ribonuclease H-like"/>
    <property type="match status" value="1"/>
</dbReference>
<comment type="caution">
    <text evidence="7">The sequence shown here is derived from an EMBL/GenBank/DDBJ whole genome shotgun (WGS) entry which is preliminary data.</text>
</comment>
<dbReference type="GO" id="GO:0005634">
    <property type="term" value="C:nucleus"/>
    <property type="evidence" value="ECO:0007669"/>
    <property type="project" value="UniProtKB-SubCell"/>
</dbReference>
<feature type="region of interest" description="Disordered" evidence="6">
    <location>
        <begin position="697"/>
        <end position="724"/>
    </location>
</feature>
<evidence type="ECO:0000256" key="4">
    <source>
        <dbReference type="ARBA" id="ARBA00022833"/>
    </source>
</evidence>
<proteinExistence type="predicted"/>
<evidence type="ECO:0000313" key="8">
    <source>
        <dbReference type="Proteomes" id="UP000541558"/>
    </source>
</evidence>
<dbReference type="EMBL" id="JAACJK010000001">
    <property type="protein sequence ID" value="KAF5342364.1"/>
    <property type="molecule type" value="Genomic_DNA"/>
</dbReference>
<dbReference type="PANTHER" id="PTHR46481:SF10">
    <property type="entry name" value="ZINC FINGER BED DOMAIN-CONTAINING PROTEIN 39"/>
    <property type="match status" value="1"/>
</dbReference>
<keyword evidence="4" id="KW-0862">Zinc</keyword>
<feature type="region of interest" description="Disordered" evidence="6">
    <location>
        <begin position="789"/>
        <end position="816"/>
    </location>
</feature>
<dbReference type="PANTHER" id="PTHR46481">
    <property type="entry name" value="ZINC FINGER BED DOMAIN-CONTAINING PROTEIN 4"/>
    <property type="match status" value="1"/>
</dbReference>
<comment type="subcellular location">
    <subcellularLocation>
        <location evidence="1">Nucleus</location>
    </subcellularLocation>
</comment>
<keyword evidence="8" id="KW-1185">Reference proteome</keyword>
<evidence type="ECO:0000256" key="2">
    <source>
        <dbReference type="ARBA" id="ARBA00022723"/>
    </source>
</evidence>
<keyword evidence="3" id="KW-0863">Zinc-finger</keyword>
<keyword evidence="2" id="KW-0479">Metal-binding</keyword>
<reference evidence="7 8" key="1">
    <citation type="journal article" date="2020" name="ISME J.">
        <title>Uncovering the hidden diversity of litter-decomposition mechanisms in mushroom-forming fungi.</title>
        <authorList>
            <person name="Floudas D."/>
            <person name="Bentzer J."/>
            <person name="Ahren D."/>
            <person name="Johansson T."/>
            <person name="Persson P."/>
            <person name="Tunlid A."/>
        </authorList>
    </citation>
    <scope>NUCLEOTIDE SEQUENCE [LARGE SCALE GENOMIC DNA]</scope>
    <source>
        <strain evidence="7 8">CBS 175.51</strain>
    </source>
</reference>
<evidence type="ECO:0000256" key="3">
    <source>
        <dbReference type="ARBA" id="ARBA00022771"/>
    </source>
</evidence>
<accession>A0A8H5CIF7</accession>
<sequence>MVAKSPLWKLFYSNKTNYKTNKTHKNAWCIGCLDEKIRDLKFRHAAAIARGEGSAGPDRDNEYWFSRALELVKPTCGKIDSMLAHKRACGWIDPELKRKVDAEIMAKADNPAGDSFVQPSHIAAFNYQPQLPPGYGTSNHSSPSTTPPPPKRMKHSPSFETIPDLTFGAPTDPVQRQEEFNSDILRLICSCELSFYLLERPEFRHFILKWIPHIRLPDRKTASGTLLRNEADRVVAQTRARVEGKLANYQCDGWKNIAKTSLISAMIVVDDEAVPVRTHDMTGRPKTGDELFSLVKADFAFVKETYGVEIIAAVTDDGPDGKKMRRLVKEDPDLRMAVFECWAHQAGLLTGNYLGVKQDFMEAASHGNDIIKWFNNHGKALDLLRNQQILILLKEYALLYPASTRWTSQFTCLSRLSSQEAIILGCVAQHRDELLLAAGPKADAKAKATEIIDRCLEPGFWRDLKRIVRHLEPLAIAANIFQDPSCRLDHVLLTLGNIYDFFDCLDESQDGNKEVKSAMTLSIERRWGKTDQELFILAVFLNPYIRAKFFNADHLSFIALFHIARRSFLRLTGNNLANDPVFLRAFTDYYHQRGDFSRESMWLDGYAEMYQKENGEESVDVLQVWQGMRGETTDHGRGAFIDLALRVLSIVPNSASTECLFSMFGTTHTKRRNRLEPQKVHRAAVVRLDQNRRFRGLKPSRKKRRFDSEVGPGTGSGAGNVGSGGGSLEAAAAAMLAEQGDLDGDGPVAPSFSSVAEGLIKAAQEVPETLDDDDDDIPERLSDLIPSQARARVAQQQPAQPAPTPNHTPSTTPTSTYKRVKLADLFVYERAQDEGCNGLKFYWHIGEAIAETEKCMLEMLRTQRS</sequence>
<feature type="region of interest" description="Disordered" evidence="6">
    <location>
        <begin position="133"/>
        <end position="157"/>
    </location>
</feature>
<keyword evidence="5" id="KW-0539">Nucleus</keyword>
<evidence type="ECO:0008006" key="9">
    <source>
        <dbReference type="Google" id="ProtNLM"/>
    </source>
</evidence>
<evidence type="ECO:0000256" key="6">
    <source>
        <dbReference type="SAM" id="MobiDB-lite"/>
    </source>
</evidence>
<feature type="compositionally biased region" description="Low complexity" evidence="6">
    <location>
        <begin position="789"/>
        <end position="799"/>
    </location>
</feature>
<dbReference type="AlphaFoldDB" id="A0A8H5CIF7"/>
<dbReference type="InterPro" id="IPR052035">
    <property type="entry name" value="ZnF_BED_domain_contain"/>
</dbReference>